<name>A0ACC1C9I9_9ROSI</name>
<organism evidence="1 2">
    <name type="scientific">Pistacia atlantica</name>
    <dbReference type="NCBI Taxonomy" id="434234"/>
    <lineage>
        <taxon>Eukaryota</taxon>
        <taxon>Viridiplantae</taxon>
        <taxon>Streptophyta</taxon>
        <taxon>Embryophyta</taxon>
        <taxon>Tracheophyta</taxon>
        <taxon>Spermatophyta</taxon>
        <taxon>Magnoliopsida</taxon>
        <taxon>eudicotyledons</taxon>
        <taxon>Gunneridae</taxon>
        <taxon>Pentapetalae</taxon>
        <taxon>rosids</taxon>
        <taxon>malvids</taxon>
        <taxon>Sapindales</taxon>
        <taxon>Anacardiaceae</taxon>
        <taxon>Pistacia</taxon>
    </lineage>
</organism>
<protein>
    <submittedName>
        <fullName evidence="1">Uncharacterized protein</fullName>
    </submittedName>
</protein>
<gene>
    <name evidence="1" type="ORF">Patl1_01070</name>
</gene>
<evidence type="ECO:0000313" key="1">
    <source>
        <dbReference type="EMBL" id="KAJ0112311.1"/>
    </source>
</evidence>
<dbReference type="Proteomes" id="UP001164250">
    <property type="component" value="Chromosome 1"/>
</dbReference>
<dbReference type="EMBL" id="CM047897">
    <property type="protein sequence ID" value="KAJ0112311.1"/>
    <property type="molecule type" value="Genomic_DNA"/>
</dbReference>
<accession>A0ACC1C9I9</accession>
<comment type="caution">
    <text evidence="1">The sequence shown here is derived from an EMBL/GenBank/DDBJ whole genome shotgun (WGS) entry which is preliminary data.</text>
</comment>
<keyword evidence="2" id="KW-1185">Reference proteome</keyword>
<proteinExistence type="predicted"/>
<evidence type="ECO:0000313" key="2">
    <source>
        <dbReference type="Proteomes" id="UP001164250"/>
    </source>
</evidence>
<sequence length="106" mass="11695">MEMVTTLVNERPVVIFSKSSCCMSFTIKTLICSFGANPTVYELDQMSNGQYIERALLQIGCQPSVPAVFIGQKLVGGANQIMSLNLQNELGPQLVRAGAIWIWKKK</sequence>
<reference evidence="2" key="1">
    <citation type="journal article" date="2023" name="G3 (Bethesda)">
        <title>Genome assembly and association tests identify interacting loci associated with vigor, precocity, and sex in interspecific pistachio rootstocks.</title>
        <authorList>
            <person name="Palmer W."/>
            <person name="Jacygrad E."/>
            <person name="Sagayaradj S."/>
            <person name="Cavanaugh K."/>
            <person name="Han R."/>
            <person name="Bertier L."/>
            <person name="Beede B."/>
            <person name="Kafkas S."/>
            <person name="Golino D."/>
            <person name="Preece J."/>
            <person name="Michelmore R."/>
        </authorList>
    </citation>
    <scope>NUCLEOTIDE SEQUENCE [LARGE SCALE GENOMIC DNA]</scope>
</reference>